<gene>
    <name evidence="1" type="ORF">KUH32_16700</name>
</gene>
<dbReference type="RefSeq" id="WP_217779730.1">
    <property type="nucleotide sequence ID" value="NZ_JAHRWL010000002.1"/>
</dbReference>
<comment type="caution">
    <text evidence="1">The sequence shown here is derived from an EMBL/GenBank/DDBJ whole genome shotgun (WGS) entry which is preliminary data.</text>
</comment>
<dbReference type="Proteomes" id="UP001166293">
    <property type="component" value="Unassembled WGS sequence"/>
</dbReference>
<protein>
    <submittedName>
        <fullName evidence="1">Sarcosine oxidase subunit gamma</fullName>
    </submittedName>
</protein>
<keyword evidence="2" id="KW-1185">Reference proteome</keyword>
<name>A0ABS6NBK2_9RHOB</name>
<proteinExistence type="predicted"/>
<dbReference type="InterPro" id="IPR007375">
    <property type="entry name" value="SoxG"/>
</dbReference>
<organism evidence="1 2">
    <name type="scientific">Thalassococcus arenae</name>
    <dbReference type="NCBI Taxonomy" id="2851652"/>
    <lineage>
        <taxon>Bacteria</taxon>
        <taxon>Pseudomonadati</taxon>
        <taxon>Pseudomonadota</taxon>
        <taxon>Alphaproteobacteria</taxon>
        <taxon>Rhodobacterales</taxon>
        <taxon>Roseobacteraceae</taxon>
        <taxon>Thalassococcus</taxon>
    </lineage>
</organism>
<evidence type="ECO:0000313" key="1">
    <source>
        <dbReference type="EMBL" id="MBV2361406.1"/>
    </source>
</evidence>
<dbReference type="Pfam" id="PF04268">
    <property type="entry name" value="SoxG"/>
    <property type="match status" value="1"/>
</dbReference>
<dbReference type="EMBL" id="JAHRWL010000002">
    <property type="protein sequence ID" value="MBV2361406.1"/>
    <property type="molecule type" value="Genomic_DNA"/>
</dbReference>
<accession>A0ABS6NBK2</accession>
<sequence>MSEPVTALDGAIFDGLVTVADGGPRGMITLRGDLASAPVKKAVKAAVGLDVPGQRQALGDGDKAVLWMSPDELMILCPRADSADTVAALTKALGKAHSLVADVSDARAVFRLRGAAVREVLAKLAPVDMAPDRFAVGTVRRTRLAQVAGAFWLSDSETATVICFRSVSRYMFDLLSTAAQPDSTVGFF</sequence>
<reference evidence="1" key="1">
    <citation type="submission" date="2021-06" db="EMBL/GenBank/DDBJ databases">
        <title>Thalassococcus sp. CAU 1522 isolated from sea sand, Republic of Korea.</title>
        <authorList>
            <person name="Kim W."/>
        </authorList>
    </citation>
    <scope>NUCLEOTIDE SEQUENCE</scope>
    <source>
        <strain evidence="1">CAU 1522</strain>
    </source>
</reference>
<evidence type="ECO:0000313" key="2">
    <source>
        <dbReference type="Proteomes" id="UP001166293"/>
    </source>
</evidence>